<dbReference type="OrthoDB" id="9798288at2"/>
<keyword evidence="3" id="KW-1185">Reference proteome</keyword>
<dbReference type="AlphaFoldDB" id="A0A3T0N8T0"/>
<gene>
    <name evidence="2" type="ORF">EBB79_09465</name>
</gene>
<accession>A0A3T0N8T0</accession>
<dbReference type="InterPro" id="IPR011051">
    <property type="entry name" value="RmlC_Cupin_sf"/>
</dbReference>
<sequence>MQFHDHNICIQYENSSHKGAPNTMTAQEIIARLDLQPHPEGGWYRQTWQAANEGRASGTCIYFLLAAGEQPLAPCGRHRNLAIPLRAPLVLSLAQNDRGPAQDYLLSPDLREGEPQILVPEGHWQAARSTGDYTLVSCTVSPGFQFDGFELAPPGFDIARG</sequence>
<dbReference type="Pfam" id="PF06172">
    <property type="entry name" value="Cupin_5"/>
    <property type="match status" value="1"/>
</dbReference>
<dbReference type="InterPro" id="IPR039935">
    <property type="entry name" value="YML079W-like"/>
</dbReference>
<dbReference type="Proteomes" id="UP000283063">
    <property type="component" value="Chromosome"/>
</dbReference>
<dbReference type="CDD" id="cd06121">
    <property type="entry name" value="cupin_YML079wp"/>
    <property type="match status" value="1"/>
</dbReference>
<dbReference type="InterPro" id="IPR014710">
    <property type="entry name" value="RmlC-like_jellyroll"/>
</dbReference>
<dbReference type="EMBL" id="CP033219">
    <property type="protein sequence ID" value="AZV80399.1"/>
    <property type="molecule type" value="Genomic_DNA"/>
</dbReference>
<evidence type="ECO:0000313" key="2">
    <source>
        <dbReference type="EMBL" id="AZV80399.1"/>
    </source>
</evidence>
<dbReference type="Gene3D" id="2.60.120.10">
    <property type="entry name" value="Jelly Rolls"/>
    <property type="match status" value="1"/>
</dbReference>
<dbReference type="PANTHER" id="PTHR33387">
    <property type="entry name" value="RMLC-LIKE JELLY ROLL FOLD PROTEIN"/>
    <property type="match status" value="1"/>
</dbReference>
<organism evidence="2 3">
    <name type="scientific">Parasedimentitalea marina</name>
    <dbReference type="NCBI Taxonomy" id="2483033"/>
    <lineage>
        <taxon>Bacteria</taxon>
        <taxon>Pseudomonadati</taxon>
        <taxon>Pseudomonadota</taxon>
        <taxon>Alphaproteobacteria</taxon>
        <taxon>Rhodobacterales</taxon>
        <taxon>Paracoccaceae</taxon>
        <taxon>Parasedimentitalea</taxon>
    </lineage>
</organism>
<dbReference type="SUPFAM" id="SSF51182">
    <property type="entry name" value="RmlC-like cupins"/>
    <property type="match status" value="1"/>
</dbReference>
<proteinExistence type="predicted"/>
<name>A0A3T0N8T0_9RHOB</name>
<dbReference type="InterPro" id="IPR009327">
    <property type="entry name" value="Cupin_DUF985"/>
</dbReference>
<protein>
    <submittedName>
        <fullName evidence="2">Cupin domain-containing protein</fullName>
    </submittedName>
</protein>
<evidence type="ECO:0000259" key="1">
    <source>
        <dbReference type="Pfam" id="PF06172"/>
    </source>
</evidence>
<dbReference type="KEGG" id="sedi:EBB79_09465"/>
<feature type="domain" description="DUF985" evidence="1">
    <location>
        <begin position="27"/>
        <end position="152"/>
    </location>
</feature>
<evidence type="ECO:0000313" key="3">
    <source>
        <dbReference type="Proteomes" id="UP000283063"/>
    </source>
</evidence>
<reference evidence="2 3" key="1">
    <citation type="submission" date="2018-10" db="EMBL/GenBank/DDBJ databases">
        <title>Parasedimentitalea marina sp. nov., a psychrophilic bacterium isolated from deep seawater of the New Britain Trench.</title>
        <authorList>
            <person name="Cao J."/>
        </authorList>
    </citation>
    <scope>NUCLEOTIDE SEQUENCE [LARGE SCALE GENOMIC DNA]</scope>
    <source>
        <strain evidence="2 3">W43</strain>
    </source>
</reference>
<dbReference type="PANTHER" id="PTHR33387:SF3">
    <property type="entry name" value="DUF985 DOMAIN-CONTAINING PROTEIN"/>
    <property type="match status" value="1"/>
</dbReference>